<proteinExistence type="predicted"/>
<evidence type="ECO:0000259" key="2">
    <source>
        <dbReference type="Pfam" id="PF09374"/>
    </source>
</evidence>
<gene>
    <name evidence="3" type="ORF">UFOVP370_48</name>
</gene>
<dbReference type="EMBL" id="LR798311">
    <property type="protein sequence ID" value="CAB5223010.1"/>
    <property type="molecule type" value="Genomic_DNA"/>
</dbReference>
<protein>
    <submittedName>
        <fullName evidence="3">ZliS Lysozyme family protein</fullName>
    </submittedName>
</protein>
<feature type="domain" description="TtsA-like Glycoside hydrolase family 108" evidence="1">
    <location>
        <begin position="10"/>
        <end position="93"/>
    </location>
</feature>
<name>A0A6J7WZ46_9CAUD</name>
<dbReference type="Pfam" id="PF09374">
    <property type="entry name" value="PG_binding_3"/>
    <property type="match status" value="1"/>
</dbReference>
<accession>A0A6J7WZ46</accession>
<reference evidence="3" key="1">
    <citation type="submission" date="2020-05" db="EMBL/GenBank/DDBJ databases">
        <authorList>
            <person name="Chiriac C."/>
            <person name="Salcher M."/>
            <person name="Ghai R."/>
            <person name="Kavagutti S V."/>
        </authorList>
    </citation>
    <scope>NUCLEOTIDE SEQUENCE</scope>
</reference>
<dbReference type="Gene3D" id="1.20.141.10">
    <property type="entry name" value="Chitosanase, subunit A, domain 1"/>
    <property type="match status" value="1"/>
</dbReference>
<organism evidence="3">
    <name type="scientific">uncultured Caudovirales phage</name>
    <dbReference type="NCBI Taxonomy" id="2100421"/>
    <lineage>
        <taxon>Viruses</taxon>
        <taxon>Duplodnaviria</taxon>
        <taxon>Heunggongvirae</taxon>
        <taxon>Uroviricota</taxon>
        <taxon>Caudoviricetes</taxon>
        <taxon>Peduoviridae</taxon>
        <taxon>Maltschvirus</taxon>
        <taxon>Maltschvirus maltsch</taxon>
    </lineage>
</organism>
<dbReference type="SUPFAM" id="SSF53955">
    <property type="entry name" value="Lysozyme-like"/>
    <property type="match status" value="1"/>
</dbReference>
<feature type="domain" description="Peptidoglycan binding" evidence="2">
    <location>
        <begin position="96"/>
        <end position="157"/>
    </location>
</feature>
<evidence type="ECO:0000259" key="1">
    <source>
        <dbReference type="Pfam" id="PF05838"/>
    </source>
</evidence>
<dbReference type="InterPro" id="IPR018537">
    <property type="entry name" value="Peptidoglycan-bd_3"/>
</dbReference>
<dbReference type="CDD" id="cd13926">
    <property type="entry name" value="N-acetylmuramidase_GH108"/>
    <property type="match status" value="1"/>
</dbReference>
<evidence type="ECO:0000313" key="3">
    <source>
        <dbReference type="EMBL" id="CAB5223010.1"/>
    </source>
</evidence>
<dbReference type="Pfam" id="PF05838">
    <property type="entry name" value="Glyco_hydro_108"/>
    <property type="match status" value="1"/>
</dbReference>
<sequence length="170" mass="18815">MKENFDEALKAILKHEGGFVNHPKDPGGMTNLGVTKKVWEEWVGKVVGENEMRALTPATVASMYRKKYWDAVKADELPTGLDYLMFDFAINAGPGRAIKTMQKAIGTNPDGVIGPKTMQALKDADQADLIAKFSMEKELFYKSLPTFATFGKGWMRRVAEAQSHAVTMLA</sequence>
<dbReference type="InterPro" id="IPR008565">
    <property type="entry name" value="TtsA-like_GH18_dom"/>
</dbReference>
<dbReference type="InterPro" id="IPR023346">
    <property type="entry name" value="Lysozyme-like_dom_sf"/>
</dbReference>